<comment type="subcellular location">
    <subcellularLocation>
        <location evidence="2">Membrane</location>
    </subcellularLocation>
</comment>
<keyword evidence="15" id="KW-1185">Reference proteome</keyword>
<evidence type="ECO:0000256" key="12">
    <source>
        <dbReference type="ARBA" id="ARBA00023136"/>
    </source>
</evidence>
<dbReference type="InterPro" id="IPR001128">
    <property type="entry name" value="Cyt_P450"/>
</dbReference>
<dbReference type="PROSITE" id="PS00086">
    <property type="entry name" value="CYTOCHROME_P450"/>
    <property type="match status" value="1"/>
</dbReference>
<evidence type="ECO:0008006" key="16">
    <source>
        <dbReference type="Google" id="ProtNLM"/>
    </source>
</evidence>
<organism evidence="14 15">
    <name type="scientific">Marasmius crinis-equi</name>
    <dbReference type="NCBI Taxonomy" id="585013"/>
    <lineage>
        <taxon>Eukaryota</taxon>
        <taxon>Fungi</taxon>
        <taxon>Dikarya</taxon>
        <taxon>Basidiomycota</taxon>
        <taxon>Agaricomycotina</taxon>
        <taxon>Agaricomycetes</taxon>
        <taxon>Agaricomycetidae</taxon>
        <taxon>Agaricales</taxon>
        <taxon>Marasmiineae</taxon>
        <taxon>Marasmiaceae</taxon>
        <taxon>Marasmius</taxon>
    </lineage>
</organism>
<dbReference type="PRINTS" id="PR00463">
    <property type="entry name" value="EP450I"/>
</dbReference>
<evidence type="ECO:0000313" key="14">
    <source>
        <dbReference type="EMBL" id="KAL0571708.1"/>
    </source>
</evidence>
<evidence type="ECO:0000256" key="10">
    <source>
        <dbReference type="ARBA" id="ARBA00023004"/>
    </source>
</evidence>
<gene>
    <name evidence="14" type="ORF">V5O48_010248</name>
</gene>
<dbReference type="InterPro" id="IPR036396">
    <property type="entry name" value="Cyt_P450_sf"/>
</dbReference>
<evidence type="ECO:0000256" key="1">
    <source>
        <dbReference type="ARBA" id="ARBA00001971"/>
    </source>
</evidence>
<dbReference type="InterPro" id="IPR002401">
    <property type="entry name" value="Cyt_P450_E_grp-I"/>
</dbReference>
<keyword evidence="5 13" id="KW-0349">Heme</keyword>
<dbReference type="Proteomes" id="UP001465976">
    <property type="component" value="Unassembled WGS sequence"/>
</dbReference>
<comment type="similarity">
    <text evidence="4 13">Belongs to the cytochrome P450 family.</text>
</comment>
<comment type="pathway">
    <text evidence="3">Secondary metabolite biosynthesis; terpenoid biosynthesis.</text>
</comment>
<evidence type="ECO:0000256" key="2">
    <source>
        <dbReference type="ARBA" id="ARBA00004370"/>
    </source>
</evidence>
<evidence type="ECO:0000313" key="15">
    <source>
        <dbReference type="Proteomes" id="UP001465976"/>
    </source>
</evidence>
<evidence type="ECO:0000256" key="11">
    <source>
        <dbReference type="ARBA" id="ARBA00023033"/>
    </source>
</evidence>
<keyword evidence="7 13" id="KW-0479">Metal-binding</keyword>
<protein>
    <recommendedName>
        <fullName evidence="16">Cytochrome P450</fullName>
    </recommendedName>
</protein>
<dbReference type="PANTHER" id="PTHR24305">
    <property type="entry name" value="CYTOCHROME P450"/>
    <property type="match status" value="1"/>
</dbReference>
<dbReference type="InterPro" id="IPR017972">
    <property type="entry name" value="Cyt_P450_CS"/>
</dbReference>
<evidence type="ECO:0000256" key="8">
    <source>
        <dbReference type="ARBA" id="ARBA00022989"/>
    </source>
</evidence>
<keyword evidence="10 13" id="KW-0408">Iron</keyword>
<dbReference type="CDD" id="cd11069">
    <property type="entry name" value="CYP_FUM15-like"/>
    <property type="match status" value="1"/>
</dbReference>
<proteinExistence type="inferred from homology"/>
<reference evidence="14 15" key="1">
    <citation type="submission" date="2024-02" db="EMBL/GenBank/DDBJ databases">
        <title>A draft genome for the cacao thread blight pathogen Marasmius crinis-equi.</title>
        <authorList>
            <person name="Cohen S.P."/>
            <person name="Baruah I.K."/>
            <person name="Amoako-Attah I."/>
            <person name="Bukari Y."/>
            <person name="Meinhardt L.W."/>
            <person name="Bailey B.A."/>
        </authorList>
    </citation>
    <scope>NUCLEOTIDE SEQUENCE [LARGE SCALE GENOMIC DNA]</scope>
    <source>
        <strain evidence="14 15">GH-76</strain>
    </source>
</reference>
<accession>A0ABR3F8U4</accession>
<comment type="cofactor">
    <cofactor evidence="1">
        <name>heme</name>
        <dbReference type="ChEBI" id="CHEBI:30413"/>
    </cofactor>
</comment>
<dbReference type="PANTHER" id="PTHR24305:SF166">
    <property type="entry name" value="CYTOCHROME P450 12A4, MITOCHONDRIAL-RELATED"/>
    <property type="match status" value="1"/>
</dbReference>
<keyword evidence="11 13" id="KW-0503">Monooxygenase</keyword>
<dbReference type="PRINTS" id="PR00385">
    <property type="entry name" value="P450"/>
</dbReference>
<keyword evidence="6" id="KW-0812">Transmembrane</keyword>
<dbReference type="InterPro" id="IPR050121">
    <property type="entry name" value="Cytochrome_P450_monoxygenase"/>
</dbReference>
<name>A0ABR3F8U4_9AGAR</name>
<keyword evidence="12" id="KW-0472">Membrane</keyword>
<evidence type="ECO:0000256" key="3">
    <source>
        <dbReference type="ARBA" id="ARBA00004721"/>
    </source>
</evidence>
<evidence type="ECO:0000256" key="4">
    <source>
        <dbReference type="ARBA" id="ARBA00010617"/>
    </source>
</evidence>
<dbReference type="Gene3D" id="1.10.630.10">
    <property type="entry name" value="Cytochrome P450"/>
    <property type="match status" value="1"/>
</dbReference>
<keyword evidence="9 13" id="KW-0560">Oxidoreductase</keyword>
<evidence type="ECO:0000256" key="6">
    <source>
        <dbReference type="ARBA" id="ARBA00022692"/>
    </source>
</evidence>
<comment type="caution">
    <text evidence="14">The sequence shown here is derived from an EMBL/GenBank/DDBJ whole genome shotgun (WGS) entry which is preliminary data.</text>
</comment>
<dbReference type="EMBL" id="JBAHYK010000727">
    <property type="protein sequence ID" value="KAL0571708.1"/>
    <property type="molecule type" value="Genomic_DNA"/>
</dbReference>
<sequence length="480" mass="53696">MGRLLVLAGGGTLLYVTYRIAYSVWLQYGSADLYDLPGPESSSYMYGNLVEIVKEEKGDLAQQWAEKYGKTMRIRGLFGMSMIWTSDCKLISHVLKNDEDFQKNTGQRFSLSRIVGSGVLVAEGEKHRIQRKVMNPAFGPTQVRELTEIFVDKSIKLRNAWATHIDEKRGSGCVDAISWLSKMTLDVIGEAGFHYSFNALDGESNELSDAYAKIFRQGGKHGNIPLLIYRLLQEAIPATRILPEPEYSLRKAQNIANQTGKTLLRESKAALNEASEKGDIKRTRDLLSLLVKSNMSTEGQSMSEEDVLSQVPTFLVAGHETTSTSTTFALLALTDHPDIQSKLREELLAVPTDNPTMEELNNLPYLDAFIRETLRFYPPVPITARQAMKDDVIPLSTPYTDKKGVVHHEIRVKKGTNINFSIPAVNHDKDLWGEDAGEFKPQRWEKVPEAVTAIPGVWGNMMTFHGGSHACIGWRFSLVE</sequence>
<keyword evidence="8" id="KW-1133">Transmembrane helix</keyword>
<dbReference type="SUPFAM" id="SSF48264">
    <property type="entry name" value="Cytochrome P450"/>
    <property type="match status" value="1"/>
</dbReference>
<evidence type="ECO:0000256" key="5">
    <source>
        <dbReference type="ARBA" id="ARBA00022617"/>
    </source>
</evidence>
<dbReference type="Pfam" id="PF00067">
    <property type="entry name" value="p450"/>
    <property type="match status" value="1"/>
</dbReference>
<evidence type="ECO:0000256" key="9">
    <source>
        <dbReference type="ARBA" id="ARBA00023002"/>
    </source>
</evidence>
<evidence type="ECO:0000256" key="7">
    <source>
        <dbReference type="ARBA" id="ARBA00022723"/>
    </source>
</evidence>
<evidence type="ECO:0000256" key="13">
    <source>
        <dbReference type="RuleBase" id="RU000461"/>
    </source>
</evidence>